<proteinExistence type="inferred from homology"/>
<protein>
    <recommendedName>
        <fullName evidence="2">Ribosome-binding factor A</fullName>
    </recommendedName>
</protein>
<dbReference type="InterPro" id="IPR020053">
    <property type="entry name" value="Ribosome-bd_factorA_CS"/>
</dbReference>
<dbReference type="Pfam" id="PF02033">
    <property type="entry name" value="RBFA"/>
    <property type="match status" value="1"/>
</dbReference>
<evidence type="ECO:0000256" key="2">
    <source>
        <dbReference type="HAMAP-Rule" id="MF_00003"/>
    </source>
</evidence>
<dbReference type="HAMAP" id="MF_00003">
    <property type="entry name" value="RbfA"/>
    <property type="match status" value="1"/>
</dbReference>
<comment type="subunit">
    <text evidence="2">Monomer. Binds 30S ribosomal subunits, but not 50S ribosomal subunits or 70S ribosomes.</text>
</comment>
<dbReference type="InterPro" id="IPR000238">
    <property type="entry name" value="RbfA"/>
</dbReference>
<evidence type="ECO:0000313" key="4">
    <source>
        <dbReference type="Proteomes" id="UP000198304"/>
    </source>
</evidence>
<evidence type="ECO:0000313" key="3">
    <source>
        <dbReference type="EMBL" id="SNR88909.1"/>
    </source>
</evidence>
<dbReference type="RefSeq" id="WP_330396953.1">
    <property type="nucleotide sequence ID" value="NZ_FZOJ01000001.1"/>
</dbReference>
<dbReference type="NCBIfam" id="TIGR00082">
    <property type="entry name" value="rbfA"/>
    <property type="match status" value="1"/>
</dbReference>
<dbReference type="GO" id="GO:0043024">
    <property type="term" value="F:ribosomal small subunit binding"/>
    <property type="evidence" value="ECO:0007669"/>
    <property type="project" value="TreeGrafter"/>
</dbReference>
<reference evidence="3 4" key="1">
    <citation type="submission" date="2017-06" db="EMBL/GenBank/DDBJ databases">
        <authorList>
            <person name="Kim H.J."/>
            <person name="Triplett B.A."/>
        </authorList>
    </citation>
    <scope>NUCLEOTIDE SEQUENCE [LARGE SCALE GENOMIC DNA]</scope>
    <source>
        <strain evidence="3 4">SCA</strain>
    </source>
</reference>
<gene>
    <name evidence="2" type="primary">rbfA</name>
    <name evidence="3" type="ORF">SAMN05446037_1001246</name>
</gene>
<dbReference type="PANTHER" id="PTHR33515">
    <property type="entry name" value="RIBOSOME-BINDING FACTOR A, CHLOROPLASTIC-RELATED"/>
    <property type="match status" value="1"/>
</dbReference>
<dbReference type="GO" id="GO:0005829">
    <property type="term" value="C:cytosol"/>
    <property type="evidence" value="ECO:0007669"/>
    <property type="project" value="TreeGrafter"/>
</dbReference>
<dbReference type="InterPro" id="IPR015946">
    <property type="entry name" value="KH_dom-like_a/b"/>
</dbReference>
<dbReference type="SUPFAM" id="SSF89919">
    <property type="entry name" value="Ribosome-binding factor A, RbfA"/>
    <property type="match status" value="1"/>
</dbReference>
<dbReference type="InterPro" id="IPR023799">
    <property type="entry name" value="RbfA_dom_sf"/>
</dbReference>
<comment type="subcellular location">
    <subcellularLocation>
        <location evidence="2">Cytoplasm</location>
    </subcellularLocation>
</comment>
<dbReference type="AlphaFoldDB" id="A0A239A067"/>
<name>A0A239A067_9FIRM</name>
<accession>A0A239A067</accession>
<keyword evidence="4" id="KW-1185">Reference proteome</keyword>
<keyword evidence="1 2" id="KW-0690">Ribosome biogenesis</keyword>
<evidence type="ECO:0000256" key="1">
    <source>
        <dbReference type="ARBA" id="ARBA00022517"/>
    </source>
</evidence>
<organism evidence="3 4">
    <name type="scientific">Anaerovirgula multivorans</name>
    <dbReference type="NCBI Taxonomy" id="312168"/>
    <lineage>
        <taxon>Bacteria</taxon>
        <taxon>Bacillati</taxon>
        <taxon>Bacillota</taxon>
        <taxon>Clostridia</taxon>
        <taxon>Peptostreptococcales</taxon>
        <taxon>Natronincolaceae</taxon>
        <taxon>Anaerovirgula</taxon>
    </lineage>
</organism>
<sequence length="133" mass="15397">MAYPRVSRLNEEMKKYISHIIRNDLRNPDISTLTSIVAVDVTRDLRYATVYISVLGSGKEKTETIKALEKSAGYVRREVGKQIKVRYTPEIIFKLDESIEKGIDMYHKISKMTEKDKNLAVIQEDEDDDNEEI</sequence>
<dbReference type="Gene3D" id="3.30.300.20">
    <property type="match status" value="1"/>
</dbReference>
<dbReference type="Proteomes" id="UP000198304">
    <property type="component" value="Unassembled WGS sequence"/>
</dbReference>
<keyword evidence="2" id="KW-0963">Cytoplasm</keyword>
<dbReference type="PANTHER" id="PTHR33515:SF1">
    <property type="entry name" value="RIBOSOME-BINDING FACTOR A, CHLOROPLASTIC-RELATED"/>
    <property type="match status" value="1"/>
</dbReference>
<dbReference type="EMBL" id="FZOJ01000001">
    <property type="protein sequence ID" value="SNR88909.1"/>
    <property type="molecule type" value="Genomic_DNA"/>
</dbReference>
<comment type="similarity">
    <text evidence="2">Belongs to the RbfA family.</text>
</comment>
<comment type="function">
    <text evidence="2">One of several proteins that assist in the late maturation steps of the functional core of the 30S ribosomal subunit. Associates with free 30S ribosomal subunits (but not with 30S subunits that are part of 70S ribosomes or polysomes). Required for efficient processing of 16S rRNA. May interact with the 5'-terminal helix region of 16S rRNA.</text>
</comment>
<dbReference type="GO" id="GO:0030490">
    <property type="term" value="P:maturation of SSU-rRNA"/>
    <property type="evidence" value="ECO:0007669"/>
    <property type="project" value="UniProtKB-UniRule"/>
</dbReference>
<dbReference type="PROSITE" id="PS01319">
    <property type="entry name" value="RBFA"/>
    <property type="match status" value="1"/>
</dbReference>